<dbReference type="AlphaFoldDB" id="A0AAJ6QNR7"/>
<dbReference type="RefSeq" id="XP_003740912.1">
    <property type="nucleotide sequence ID" value="XM_003740864.2"/>
</dbReference>
<dbReference type="Pfam" id="PF24681">
    <property type="entry name" value="Kelch_KLHDC2_KLHL20_DRC7"/>
    <property type="match status" value="2"/>
</dbReference>
<accession>A0AAJ6QNR7</accession>
<evidence type="ECO:0000256" key="2">
    <source>
        <dbReference type="ARBA" id="ARBA00022737"/>
    </source>
</evidence>
<name>A0AAJ6QNR7_9ACAR</name>
<dbReference type="CTD" id="37121"/>
<evidence type="ECO:0000313" key="4">
    <source>
        <dbReference type="RefSeq" id="XP_003740912.1"/>
    </source>
</evidence>
<organism evidence="3 4">
    <name type="scientific">Galendromus occidentalis</name>
    <name type="common">western predatory mite</name>
    <dbReference type="NCBI Taxonomy" id="34638"/>
    <lineage>
        <taxon>Eukaryota</taxon>
        <taxon>Metazoa</taxon>
        <taxon>Ecdysozoa</taxon>
        <taxon>Arthropoda</taxon>
        <taxon>Chelicerata</taxon>
        <taxon>Arachnida</taxon>
        <taxon>Acari</taxon>
        <taxon>Parasitiformes</taxon>
        <taxon>Mesostigmata</taxon>
        <taxon>Gamasina</taxon>
        <taxon>Phytoseioidea</taxon>
        <taxon>Phytoseiidae</taxon>
        <taxon>Typhlodrominae</taxon>
        <taxon>Galendromus</taxon>
    </lineage>
</organism>
<evidence type="ECO:0000313" key="3">
    <source>
        <dbReference type="Proteomes" id="UP000694867"/>
    </source>
</evidence>
<proteinExistence type="predicted"/>
<dbReference type="InterPro" id="IPR015915">
    <property type="entry name" value="Kelch-typ_b-propeller"/>
</dbReference>
<dbReference type="GO" id="GO:0032874">
    <property type="term" value="P:positive regulation of stress-activated MAPK cascade"/>
    <property type="evidence" value="ECO:0007669"/>
    <property type="project" value="TreeGrafter"/>
</dbReference>
<dbReference type="PANTHER" id="PTHR46428">
    <property type="entry name" value="KELCH DOMAIN-CONTAINING PROTEIN 10"/>
    <property type="match status" value="1"/>
</dbReference>
<dbReference type="KEGG" id="goe:100902828"/>
<gene>
    <name evidence="4" type="primary">LOC100902828</name>
</gene>
<sequence length="373" mass="41691">MMGNADGKTRTIFCAGNLPPEISGHRIICDDKCVYSFGGYSPKGNDDPIVKELWRFHCLRKEWTKVPVAGSIPKEVASSGVVLFDNHMFLYGGTGLPFGHRLNGDVYYCSLAKRNEKGAVVWRKLPVEGKAPNPRYGQAVAVNKHCLYVVGGTDGSNYSIEVHRLHLRKFRWEKLAEDSLDPLDDVPEIRYRAEIIIHDDEILVFGGGTPDLVYGLSMLPVFNLTTRKWTRKGTLPDPVNGYPGARRCHSVVQSTCGTWVVIAGGIGDHRCCDDIWKLNLVEMRWMRLDRSLPEGVFFHSSAISTGNRMYTFGGVLASNERTNKLSVLDVTVPSLQDMCVQILLDAKPSLFGTEFDDLTRLGVPRKYARRITP</sequence>
<reference evidence="4" key="1">
    <citation type="submission" date="2025-08" db="UniProtKB">
        <authorList>
            <consortium name="RefSeq"/>
        </authorList>
    </citation>
    <scope>IDENTIFICATION</scope>
</reference>
<dbReference type="Proteomes" id="UP000694867">
    <property type="component" value="Unplaced"/>
</dbReference>
<keyword evidence="2" id="KW-0677">Repeat</keyword>
<dbReference type="PANTHER" id="PTHR46428:SF1">
    <property type="entry name" value="KELCH DOMAIN-CONTAINING PROTEIN 10"/>
    <property type="match status" value="1"/>
</dbReference>
<keyword evidence="1" id="KW-0880">Kelch repeat</keyword>
<evidence type="ECO:0000256" key="1">
    <source>
        <dbReference type="ARBA" id="ARBA00022441"/>
    </source>
</evidence>
<keyword evidence="3" id="KW-1185">Reference proteome</keyword>
<dbReference type="InterPro" id="IPR052125">
    <property type="entry name" value="KLHDC10"/>
</dbReference>
<dbReference type="Gene3D" id="2.120.10.80">
    <property type="entry name" value="Kelch-type beta propeller"/>
    <property type="match status" value="2"/>
</dbReference>
<dbReference type="GeneID" id="100902828"/>
<protein>
    <submittedName>
        <fullName evidence="4">Kelch domain-containing protein 10</fullName>
    </submittedName>
</protein>
<dbReference type="SUPFAM" id="SSF117281">
    <property type="entry name" value="Kelch motif"/>
    <property type="match status" value="1"/>
</dbReference>